<sequence>MQSEEEQPTKRRRIRHSVACDACKVRKSRCELVTAAGCHRCSVLRTPCSLTITGSTSDKTATSTPVPQDLLPGPSSRRSSTLNGNATRGSASSRSRPASNPVSVSPGPHASPLDRDQVVAAIAEIRDYTARIEVLSSSVMAAISAPVESPRSQMVAGPSSQSAQQYTQHQSVPLPSRYEYEHQHRQSTVSPPGQSTVSPPIREWSTSDDPSVVKPSHTDPAALLHYTCQGSDDPDIADFTARAPFTRGVIQGALDRFAQAFYRIMPIPHFRDPAVYQHPPLFLKTCMLYFIACSSSPDVPLDNLQRQTIFQATDRAVLDLPCLPPDRDTVLALLILSMAPAQPQSRFLRVMDPYNASVLAWNTIKSLGMDQVLQEHKADRQSTTLFFERPDRLLQLCLLYSVIHRHRQSMFDTTPSLSVVAVEYPDLATIVSWRDAETLQSPWLIHLLVQSTTLREIEAKSVHYRALRQSATLDRKAIDMVCEQMETLDGGYRNEDVMPSIPSSRYLRLDILCSDAIIFQKVNWDLETLTLPEEPGKTGLSGLRVARVLYVRAVEIVRILAADRTELSELPSRLLSVAFLAFTTIAQVRVLHRMIPGEDDPGGLSWAVVSAAREVLLASHQAAPVIIKRIESPLPITAAGIEKGESESPLPPPRRGLASQYPSAQLEQDARFMINPLCLDDIPEDWMTLFGSGVLEAPAFWTGQTPGT</sequence>
<keyword evidence="1" id="KW-0539">Nucleus</keyword>
<dbReference type="PANTHER" id="PTHR31668:SF30">
    <property type="entry name" value="ZN(II)2CYS6 TRANSCRIPTION FACTOR (EUROFUNG)"/>
    <property type="match status" value="1"/>
</dbReference>
<dbReference type="InterPro" id="IPR036864">
    <property type="entry name" value="Zn2-C6_fun-type_DNA-bd_sf"/>
</dbReference>
<dbReference type="EMBL" id="JABELV010000014">
    <property type="protein sequence ID" value="KAG7570965.1"/>
    <property type="molecule type" value="Genomic_DNA"/>
</dbReference>
<dbReference type="PROSITE" id="PS00463">
    <property type="entry name" value="ZN2_CY6_FUNGAL_1"/>
    <property type="match status" value="1"/>
</dbReference>
<evidence type="ECO:0000313" key="5">
    <source>
        <dbReference type="Proteomes" id="UP000812966"/>
    </source>
</evidence>
<feature type="compositionally biased region" description="Polar residues" evidence="2">
    <location>
        <begin position="158"/>
        <end position="173"/>
    </location>
</feature>
<dbReference type="InterPro" id="IPR001138">
    <property type="entry name" value="Zn2Cys6_DnaBD"/>
</dbReference>
<dbReference type="Pfam" id="PF00172">
    <property type="entry name" value="Zn_clus"/>
    <property type="match status" value="1"/>
</dbReference>
<evidence type="ECO:0000256" key="2">
    <source>
        <dbReference type="SAM" id="MobiDB-lite"/>
    </source>
</evidence>
<dbReference type="AlphaFoldDB" id="A0A8K0JRV0"/>
<dbReference type="InterPro" id="IPR050797">
    <property type="entry name" value="Carb_Metab_Trans_Reg"/>
</dbReference>
<accession>A0A8K0JRV0</accession>
<comment type="caution">
    <text evidence="4">The sequence shown here is derived from an EMBL/GenBank/DDBJ whole genome shotgun (WGS) entry which is preliminary data.</text>
</comment>
<evidence type="ECO:0000256" key="1">
    <source>
        <dbReference type="ARBA" id="ARBA00023242"/>
    </source>
</evidence>
<protein>
    <recommendedName>
        <fullName evidence="3">Zn(2)-C6 fungal-type domain-containing protein</fullName>
    </recommendedName>
</protein>
<feature type="domain" description="Zn(2)-C6 fungal-type" evidence="3">
    <location>
        <begin position="19"/>
        <end position="50"/>
    </location>
</feature>
<keyword evidence="5" id="KW-1185">Reference proteome</keyword>
<feature type="compositionally biased region" description="Polar residues" evidence="2">
    <location>
        <begin position="76"/>
        <end position="89"/>
    </location>
</feature>
<dbReference type="SUPFAM" id="SSF57701">
    <property type="entry name" value="Zn2/Cys6 DNA-binding domain"/>
    <property type="match status" value="1"/>
</dbReference>
<proteinExistence type="predicted"/>
<dbReference type="GO" id="GO:0000981">
    <property type="term" value="F:DNA-binding transcription factor activity, RNA polymerase II-specific"/>
    <property type="evidence" value="ECO:0007669"/>
    <property type="project" value="InterPro"/>
</dbReference>
<gene>
    <name evidence="4" type="ORF">FFLO_01059</name>
</gene>
<feature type="compositionally biased region" description="Polar residues" evidence="2">
    <location>
        <begin position="186"/>
        <end position="198"/>
    </location>
</feature>
<feature type="compositionally biased region" description="Polar residues" evidence="2">
    <location>
        <begin position="52"/>
        <end position="66"/>
    </location>
</feature>
<reference evidence="4" key="1">
    <citation type="submission" date="2020-04" db="EMBL/GenBank/DDBJ databases">
        <title>Analysis of mating type loci in Filobasidium floriforme.</title>
        <authorList>
            <person name="Nowrousian M."/>
        </authorList>
    </citation>
    <scope>NUCLEOTIDE SEQUENCE</scope>
    <source>
        <strain evidence="4">CBS 6242</strain>
    </source>
</reference>
<feature type="region of interest" description="Disordered" evidence="2">
    <location>
        <begin position="52"/>
        <end position="113"/>
    </location>
</feature>
<dbReference type="Proteomes" id="UP000812966">
    <property type="component" value="Unassembled WGS sequence"/>
</dbReference>
<feature type="region of interest" description="Disordered" evidence="2">
    <location>
        <begin position="151"/>
        <end position="214"/>
    </location>
</feature>
<feature type="compositionally biased region" description="Low complexity" evidence="2">
    <location>
        <begin position="90"/>
        <end position="105"/>
    </location>
</feature>
<evidence type="ECO:0000259" key="3">
    <source>
        <dbReference type="PROSITE" id="PS50048"/>
    </source>
</evidence>
<dbReference type="PROSITE" id="PS50048">
    <property type="entry name" value="ZN2_CY6_FUNGAL_2"/>
    <property type="match status" value="1"/>
</dbReference>
<organism evidence="4 5">
    <name type="scientific">Filobasidium floriforme</name>
    <dbReference type="NCBI Taxonomy" id="5210"/>
    <lineage>
        <taxon>Eukaryota</taxon>
        <taxon>Fungi</taxon>
        <taxon>Dikarya</taxon>
        <taxon>Basidiomycota</taxon>
        <taxon>Agaricomycotina</taxon>
        <taxon>Tremellomycetes</taxon>
        <taxon>Filobasidiales</taxon>
        <taxon>Filobasidiaceae</taxon>
        <taxon>Filobasidium</taxon>
    </lineage>
</organism>
<dbReference type="PANTHER" id="PTHR31668">
    <property type="entry name" value="GLUCOSE TRANSPORT TRANSCRIPTION REGULATOR RGT1-RELATED-RELATED"/>
    <property type="match status" value="1"/>
</dbReference>
<dbReference type="GO" id="GO:0008270">
    <property type="term" value="F:zinc ion binding"/>
    <property type="evidence" value="ECO:0007669"/>
    <property type="project" value="InterPro"/>
</dbReference>
<name>A0A8K0JRV0_9TREE</name>
<evidence type="ECO:0000313" key="4">
    <source>
        <dbReference type="EMBL" id="KAG7570965.1"/>
    </source>
</evidence>